<accession>A0A3N4JXB3</accession>
<evidence type="ECO:0000313" key="3">
    <source>
        <dbReference type="EMBL" id="RPA98344.1"/>
    </source>
</evidence>
<proteinExistence type="predicted"/>
<feature type="region of interest" description="Disordered" evidence="1">
    <location>
        <begin position="21"/>
        <end position="119"/>
    </location>
</feature>
<protein>
    <submittedName>
        <fullName evidence="3">Uncharacterized protein</fullName>
    </submittedName>
</protein>
<reference evidence="3 4" key="1">
    <citation type="journal article" date="2018" name="Nat. Ecol. Evol.">
        <title>Pezizomycetes genomes reveal the molecular basis of ectomycorrhizal truffle lifestyle.</title>
        <authorList>
            <person name="Murat C."/>
            <person name="Payen T."/>
            <person name="Noel B."/>
            <person name="Kuo A."/>
            <person name="Morin E."/>
            <person name="Chen J."/>
            <person name="Kohler A."/>
            <person name="Krizsan K."/>
            <person name="Balestrini R."/>
            <person name="Da Silva C."/>
            <person name="Montanini B."/>
            <person name="Hainaut M."/>
            <person name="Levati E."/>
            <person name="Barry K.W."/>
            <person name="Belfiori B."/>
            <person name="Cichocki N."/>
            <person name="Clum A."/>
            <person name="Dockter R.B."/>
            <person name="Fauchery L."/>
            <person name="Guy J."/>
            <person name="Iotti M."/>
            <person name="Le Tacon F."/>
            <person name="Lindquist E.A."/>
            <person name="Lipzen A."/>
            <person name="Malagnac F."/>
            <person name="Mello A."/>
            <person name="Molinier V."/>
            <person name="Miyauchi S."/>
            <person name="Poulain J."/>
            <person name="Riccioni C."/>
            <person name="Rubini A."/>
            <person name="Sitrit Y."/>
            <person name="Splivallo R."/>
            <person name="Traeger S."/>
            <person name="Wang M."/>
            <person name="Zifcakova L."/>
            <person name="Wipf D."/>
            <person name="Zambonelli A."/>
            <person name="Paolocci F."/>
            <person name="Nowrousian M."/>
            <person name="Ottonello S."/>
            <person name="Baldrian P."/>
            <person name="Spatafora J.W."/>
            <person name="Henrissat B."/>
            <person name="Nagy L.G."/>
            <person name="Aury J.M."/>
            <person name="Wincker P."/>
            <person name="Grigoriev I.V."/>
            <person name="Bonfante P."/>
            <person name="Martin F.M."/>
        </authorList>
    </citation>
    <scope>NUCLEOTIDE SEQUENCE [LARGE SCALE GENOMIC DNA]</scope>
    <source>
        <strain evidence="3 4">120613-1</strain>
    </source>
</reference>
<evidence type="ECO:0000256" key="1">
    <source>
        <dbReference type="SAM" id="MobiDB-lite"/>
    </source>
</evidence>
<feature type="chain" id="PRO_5018129204" evidence="2">
    <location>
        <begin position="19"/>
        <end position="119"/>
    </location>
</feature>
<dbReference type="EMBL" id="ML120396">
    <property type="protein sequence ID" value="RPA98344.1"/>
    <property type="molecule type" value="Genomic_DNA"/>
</dbReference>
<keyword evidence="2" id="KW-0732">Signal</keyword>
<feature type="signal peptide" evidence="2">
    <location>
        <begin position="1"/>
        <end position="18"/>
    </location>
</feature>
<dbReference type="Proteomes" id="UP000276215">
    <property type="component" value="Unassembled WGS sequence"/>
</dbReference>
<name>A0A3N4JXB3_9PEZI</name>
<keyword evidence="4" id="KW-1185">Reference proteome</keyword>
<gene>
    <name evidence="3" type="ORF">L873DRAFT_1808293</name>
</gene>
<evidence type="ECO:0000256" key="2">
    <source>
        <dbReference type="SAM" id="SignalP"/>
    </source>
</evidence>
<organism evidence="3 4">
    <name type="scientific">Choiromyces venosus 120613-1</name>
    <dbReference type="NCBI Taxonomy" id="1336337"/>
    <lineage>
        <taxon>Eukaryota</taxon>
        <taxon>Fungi</taxon>
        <taxon>Dikarya</taxon>
        <taxon>Ascomycota</taxon>
        <taxon>Pezizomycotina</taxon>
        <taxon>Pezizomycetes</taxon>
        <taxon>Pezizales</taxon>
        <taxon>Tuberaceae</taxon>
        <taxon>Choiromyces</taxon>
    </lineage>
</organism>
<dbReference type="AlphaFoldDB" id="A0A3N4JXB3"/>
<feature type="compositionally biased region" description="Basic and acidic residues" evidence="1">
    <location>
        <begin position="100"/>
        <end position="119"/>
    </location>
</feature>
<sequence>MHAHLPLIALLFTTLTLATPTPLAGTDLEGTQMLPRAPDHAPPQGSINDVAVSDSGKRRQKRGAPGDTPGVGDLVSDEPTVKKKKVSKEKTGETPGETPGETKKERKKERKEMAKGKYR</sequence>
<evidence type="ECO:0000313" key="4">
    <source>
        <dbReference type="Proteomes" id="UP000276215"/>
    </source>
</evidence>